<keyword evidence="3" id="KW-1185">Reference proteome</keyword>
<name>A0AA35ZXZ7_LACSI</name>
<proteinExistence type="predicted"/>
<gene>
    <name evidence="2" type="ORF">LSALG_LOCUS38565</name>
</gene>
<organism evidence="2 3">
    <name type="scientific">Lactuca saligna</name>
    <name type="common">Willowleaf lettuce</name>
    <dbReference type="NCBI Taxonomy" id="75948"/>
    <lineage>
        <taxon>Eukaryota</taxon>
        <taxon>Viridiplantae</taxon>
        <taxon>Streptophyta</taxon>
        <taxon>Embryophyta</taxon>
        <taxon>Tracheophyta</taxon>
        <taxon>Spermatophyta</taxon>
        <taxon>Magnoliopsida</taxon>
        <taxon>eudicotyledons</taxon>
        <taxon>Gunneridae</taxon>
        <taxon>Pentapetalae</taxon>
        <taxon>asterids</taxon>
        <taxon>campanulids</taxon>
        <taxon>Asterales</taxon>
        <taxon>Asteraceae</taxon>
        <taxon>Cichorioideae</taxon>
        <taxon>Cichorieae</taxon>
        <taxon>Lactucinae</taxon>
        <taxon>Lactuca</taxon>
    </lineage>
</organism>
<dbReference type="AlphaFoldDB" id="A0AA35ZXZ7"/>
<protein>
    <submittedName>
        <fullName evidence="2">Uncharacterized protein</fullName>
    </submittedName>
</protein>
<dbReference type="EMBL" id="OX465084">
    <property type="protein sequence ID" value="CAI9299882.1"/>
    <property type="molecule type" value="Genomic_DNA"/>
</dbReference>
<evidence type="ECO:0000256" key="1">
    <source>
        <dbReference type="SAM" id="MobiDB-lite"/>
    </source>
</evidence>
<evidence type="ECO:0000313" key="2">
    <source>
        <dbReference type="EMBL" id="CAI9299882.1"/>
    </source>
</evidence>
<accession>A0AA35ZXZ7</accession>
<sequence>MFYEIGYQPHISLISSFKKLNLPSVWSFFFGITVRCLSGRNCGLDKVSIEIASARFWSLNLHETFSQAGIQVPEDVETTQISTLIILKDSLDDPMVFLVFGKILDVILNLVSASNQFLIQYKASLDITSFSSTLKNVTFKEVDSSSKASQVVKKKKSTLKPKVVTHIFISEKPNGSGKTVKGVSKRKKTQSDLEKGVPTDSVLDISVLENFVKKLKTKSKSSGVVIKE</sequence>
<evidence type="ECO:0000313" key="3">
    <source>
        <dbReference type="Proteomes" id="UP001177003"/>
    </source>
</evidence>
<feature type="region of interest" description="Disordered" evidence="1">
    <location>
        <begin position="174"/>
        <end position="196"/>
    </location>
</feature>
<reference evidence="2" key="1">
    <citation type="submission" date="2023-04" db="EMBL/GenBank/DDBJ databases">
        <authorList>
            <person name="Vijverberg K."/>
            <person name="Xiong W."/>
            <person name="Schranz E."/>
        </authorList>
    </citation>
    <scope>NUCLEOTIDE SEQUENCE</scope>
</reference>
<dbReference type="Proteomes" id="UP001177003">
    <property type="component" value="Chromosome 8"/>
</dbReference>